<name>A0A935K7K1_9RHOO</name>
<dbReference type="Pfam" id="PF11871">
    <property type="entry name" value="DUF3391"/>
    <property type="match status" value="1"/>
</dbReference>
<dbReference type="EMBL" id="JADJMS010000001">
    <property type="protein sequence ID" value="MBK7413771.1"/>
    <property type="molecule type" value="Genomic_DNA"/>
</dbReference>
<dbReference type="Proteomes" id="UP000739411">
    <property type="component" value="Unassembled WGS sequence"/>
</dbReference>
<dbReference type="AlphaFoldDB" id="A0A935K7K1"/>
<reference evidence="2 3" key="1">
    <citation type="submission" date="2020-10" db="EMBL/GenBank/DDBJ databases">
        <title>Connecting structure to function with the recovery of over 1000 high-quality activated sludge metagenome-assembled genomes encoding full-length rRNA genes using long-read sequencing.</title>
        <authorList>
            <person name="Singleton C.M."/>
            <person name="Petriglieri F."/>
            <person name="Kristensen J.M."/>
            <person name="Kirkegaard R.H."/>
            <person name="Michaelsen T.Y."/>
            <person name="Andersen M.H."/>
            <person name="Karst S.M."/>
            <person name="Dueholm M.S."/>
            <person name="Nielsen P.H."/>
            <person name="Albertsen M."/>
        </authorList>
    </citation>
    <scope>NUCLEOTIDE SEQUENCE [LARGE SCALE GENOMIC DNA]</scope>
    <source>
        <strain evidence="2">EsbW_18-Q3-R4-48_BATAC.463</strain>
    </source>
</reference>
<comment type="caution">
    <text evidence="2">The sequence shown here is derived from an EMBL/GenBank/DDBJ whole genome shotgun (WGS) entry which is preliminary data.</text>
</comment>
<sequence length="69" mass="7371">MPPNSFCPVCSWSICIVAGWKQPSGGQRFLIEDDDDVARIQSDGINEVSIDTSRGIDLPIAPAIDGPAQ</sequence>
<evidence type="ECO:0000313" key="2">
    <source>
        <dbReference type="EMBL" id="MBK7413771.1"/>
    </source>
</evidence>
<accession>A0A935K7K1</accession>
<gene>
    <name evidence="2" type="ORF">IPJ38_00100</name>
</gene>
<feature type="domain" description="DUF3391" evidence="1">
    <location>
        <begin position="22"/>
        <end position="57"/>
    </location>
</feature>
<protein>
    <submittedName>
        <fullName evidence="2">DUF3391 domain-containing protein</fullName>
    </submittedName>
</protein>
<evidence type="ECO:0000259" key="1">
    <source>
        <dbReference type="Pfam" id="PF11871"/>
    </source>
</evidence>
<dbReference type="InterPro" id="IPR021812">
    <property type="entry name" value="DUF3391"/>
</dbReference>
<proteinExistence type="predicted"/>
<evidence type="ECO:0000313" key="3">
    <source>
        <dbReference type="Proteomes" id="UP000739411"/>
    </source>
</evidence>
<organism evidence="2 3">
    <name type="scientific">Candidatus Dechloromonas phosphorivorans</name>
    <dbReference type="NCBI Taxonomy" id="2899244"/>
    <lineage>
        <taxon>Bacteria</taxon>
        <taxon>Pseudomonadati</taxon>
        <taxon>Pseudomonadota</taxon>
        <taxon>Betaproteobacteria</taxon>
        <taxon>Rhodocyclales</taxon>
        <taxon>Azonexaceae</taxon>
        <taxon>Dechloromonas</taxon>
    </lineage>
</organism>